<dbReference type="Proteomes" id="UP000546031">
    <property type="component" value="Unassembled WGS sequence"/>
</dbReference>
<gene>
    <name evidence="4" type="ORF">HUO12_11290</name>
</gene>
<dbReference type="PANTHER" id="PTHR34473">
    <property type="entry name" value="UPF0699 TRANSMEMBRANE PROTEIN YDBS"/>
    <property type="match status" value="1"/>
</dbReference>
<dbReference type="PANTHER" id="PTHR34473:SF3">
    <property type="entry name" value="TRANSMEMBRANE PROTEIN-RELATED"/>
    <property type="match status" value="1"/>
</dbReference>
<feature type="transmembrane region" description="Helical" evidence="2">
    <location>
        <begin position="71"/>
        <end position="89"/>
    </location>
</feature>
<dbReference type="Pfam" id="PF03703">
    <property type="entry name" value="bPH_2"/>
    <property type="match status" value="1"/>
</dbReference>
<proteinExistence type="predicted"/>
<dbReference type="RefSeq" id="WP_176273696.1">
    <property type="nucleotide sequence ID" value="NZ_JABWTA010000001.1"/>
</dbReference>
<feature type="transmembrane region" description="Helical" evidence="2">
    <location>
        <begin position="46"/>
        <end position="65"/>
    </location>
</feature>
<accession>A0A850H882</accession>
<feature type="region of interest" description="Disordered" evidence="1">
    <location>
        <begin position="1"/>
        <end position="31"/>
    </location>
</feature>
<sequence>MDEKNEEYSPLRDSHGEAQTDASSPQNVEDIDDNALTQVDPAYKTVLRIGATIFCVPFLIAGLVIEGTGSLPPAVVIVPLTLIALLLIFRIPTRRYMARGYAISADRLRIARGILFRADTVVPFGRVQHIDVNQGPLERFFDLATLTLHTAGSHGAHVTLPGLKHQLAMEMREEIRSHIKRETI</sequence>
<keyword evidence="2" id="KW-0812">Transmembrane</keyword>
<dbReference type="AlphaFoldDB" id="A0A850H882"/>
<reference evidence="4 5" key="1">
    <citation type="submission" date="2020-06" db="EMBL/GenBank/DDBJ databases">
        <title>Altererythrobacter lutimaris sp. nov., a marine bacterium isolated from a tidal flat.</title>
        <authorList>
            <person name="Kim D."/>
            <person name="Yoo Y."/>
            <person name="Kim J.-J."/>
        </authorList>
    </citation>
    <scope>NUCLEOTIDE SEQUENCE [LARGE SCALE GENOMIC DNA]</scope>
    <source>
        <strain evidence="4 5">JGD-16</strain>
    </source>
</reference>
<dbReference type="EMBL" id="JABWTA010000001">
    <property type="protein sequence ID" value="NVE95484.1"/>
    <property type="molecule type" value="Genomic_DNA"/>
</dbReference>
<dbReference type="InterPro" id="IPR005182">
    <property type="entry name" value="YdbS-like_PH"/>
</dbReference>
<keyword evidence="2" id="KW-0472">Membrane</keyword>
<comment type="caution">
    <text evidence="4">The sequence shown here is derived from an EMBL/GenBank/DDBJ whole genome shotgun (WGS) entry which is preliminary data.</text>
</comment>
<name>A0A850H882_9SPHN</name>
<protein>
    <submittedName>
        <fullName evidence="4">PH domain-containing protein</fullName>
    </submittedName>
</protein>
<organism evidence="4 5">
    <name type="scientific">Altererythrobacter lutimaris</name>
    <dbReference type="NCBI Taxonomy" id="2743979"/>
    <lineage>
        <taxon>Bacteria</taxon>
        <taxon>Pseudomonadati</taxon>
        <taxon>Pseudomonadota</taxon>
        <taxon>Alphaproteobacteria</taxon>
        <taxon>Sphingomonadales</taxon>
        <taxon>Erythrobacteraceae</taxon>
        <taxon>Altererythrobacter</taxon>
    </lineage>
</organism>
<evidence type="ECO:0000313" key="4">
    <source>
        <dbReference type="EMBL" id="NVE95484.1"/>
    </source>
</evidence>
<evidence type="ECO:0000313" key="5">
    <source>
        <dbReference type="Proteomes" id="UP000546031"/>
    </source>
</evidence>
<feature type="domain" description="YdbS-like PH" evidence="3">
    <location>
        <begin position="96"/>
        <end position="175"/>
    </location>
</feature>
<keyword evidence="5" id="KW-1185">Reference proteome</keyword>
<evidence type="ECO:0000256" key="1">
    <source>
        <dbReference type="SAM" id="MobiDB-lite"/>
    </source>
</evidence>
<evidence type="ECO:0000256" key="2">
    <source>
        <dbReference type="SAM" id="Phobius"/>
    </source>
</evidence>
<evidence type="ECO:0000259" key="3">
    <source>
        <dbReference type="Pfam" id="PF03703"/>
    </source>
</evidence>
<keyword evidence="2" id="KW-1133">Transmembrane helix</keyword>
<feature type="compositionally biased region" description="Basic and acidic residues" evidence="1">
    <location>
        <begin position="1"/>
        <end position="18"/>
    </location>
</feature>